<dbReference type="Pfam" id="PF14305">
    <property type="entry name" value="ATPgrasp_TupA"/>
    <property type="match status" value="1"/>
</dbReference>
<proteinExistence type="predicted"/>
<dbReference type="EMBL" id="JAUBDJ010000002">
    <property type="protein sequence ID" value="MDW0116301.1"/>
    <property type="molecule type" value="Genomic_DNA"/>
</dbReference>
<protein>
    <submittedName>
        <fullName evidence="1">ATP-grasp fold amidoligase family protein</fullName>
    </submittedName>
</protein>
<comment type="caution">
    <text evidence="1">The sequence shown here is derived from an EMBL/GenBank/DDBJ whole genome shotgun (WGS) entry which is preliminary data.</text>
</comment>
<sequence length="303" mass="36232">MEFYEKVKKVISNPFLIIPYIASKNDFKWVPEKIYIKLLYRARVGKRLNIDDPKTFNEKLQWLKLNDRKPHYTKLVDKFEVREYISEKIGEKYLIPLIGIWDNFDDIEFSELPNEFVLKCTHDSGSVFICTNKSNFNIEKVKLRINKALKRNYYYHTREWPYKNVKPRIVCESYIADADIAPDDYKVICFNGKAKLVQLHTDRHENHKQDFYDLNWNKTTISQGMPCSDKVHKKPKQFEEMIKLSERLASNTYQVRIDWFIVRDRLYFGEITFFDGSGFIPFDKEEDDYLLGSWIKIPGKNSE</sequence>
<name>A0AAW9A9J0_9BACL</name>
<dbReference type="RefSeq" id="WP_283732988.1">
    <property type="nucleotide sequence ID" value="NZ_CP125968.1"/>
</dbReference>
<organism evidence="1 2">
    <name type="scientific">Sporosarcina thermotolerans</name>
    <dbReference type="NCBI Taxonomy" id="633404"/>
    <lineage>
        <taxon>Bacteria</taxon>
        <taxon>Bacillati</taxon>
        <taxon>Bacillota</taxon>
        <taxon>Bacilli</taxon>
        <taxon>Bacillales</taxon>
        <taxon>Caryophanaceae</taxon>
        <taxon>Sporosarcina</taxon>
    </lineage>
</organism>
<keyword evidence="2" id="KW-1185">Reference proteome</keyword>
<evidence type="ECO:0000313" key="2">
    <source>
        <dbReference type="Proteomes" id="UP001271648"/>
    </source>
</evidence>
<dbReference type="Proteomes" id="UP001271648">
    <property type="component" value="Unassembled WGS sequence"/>
</dbReference>
<evidence type="ECO:0000313" key="1">
    <source>
        <dbReference type="EMBL" id="MDW0116301.1"/>
    </source>
</evidence>
<dbReference type="InterPro" id="IPR029465">
    <property type="entry name" value="ATPgrasp_TupA"/>
</dbReference>
<accession>A0AAW9A9J0</accession>
<reference evidence="1 2" key="1">
    <citation type="submission" date="2023-06" db="EMBL/GenBank/DDBJ databases">
        <title>Sporosarcina sp. nov., isolated from Korean traditional fermented seafood 'Jeotgal'.</title>
        <authorList>
            <person name="Yang A.I."/>
            <person name="Shin N.-R."/>
        </authorList>
    </citation>
    <scope>NUCLEOTIDE SEQUENCE [LARGE SCALE GENOMIC DNA]</scope>
    <source>
        <strain evidence="1 2">KCTC43456</strain>
    </source>
</reference>
<gene>
    <name evidence="1" type="ORF">QTL97_05100</name>
</gene>
<dbReference type="AlphaFoldDB" id="A0AAW9A9J0"/>